<dbReference type="Gene3D" id="3.90.190.10">
    <property type="entry name" value="Protein tyrosine phosphatase superfamily"/>
    <property type="match status" value="1"/>
</dbReference>
<name>A0ABP5F5D8_9ACTN</name>
<evidence type="ECO:0000313" key="4">
    <source>
        <dbReference type="Proteomes" id="UP001500751"/>
    </source>
</evidence>
<sequence length="241" mass="25949">MNQDDAVNQDDAANRHLEWDGCHNVRDLGGLPLGDSGTTRWGAVLRSDTPDRLTEKGWQAAREYGVRTIVDLRTPGEHRVGTGHRPSWLTVVSAPLHDPTDVRPPGYVTPLTYGPFLERRPERCAAVIAAIARAEPGGVLIHCVAGRDRTGIVSMLLLALAGVPAADVVADYELSGPRLKPLFEKLGEADEAPAIAETLARQGTTVRQTVTGLLDGLDVAEYLRSGGLEEADLKAARARLR</sequence>
<dbReference type="PANTHER" id="PTHR31126:SF1">
    <property type="entry name" value="TYROSINE SPECIFIC PROTEIN PHOSPHATASES DOMAIN-CONTAINING PROTEIN"/>
    <property type="match status" value="1"/>
</dbReference>
<dbReference type="EMBL" id="BAAAQN010000003">
    <property type="protein sequence ID" value="GAA2014481.1"/>
    <property type="molecule type" value="Genomic_DNA"/>
</dbReference>
<dbReference type="InterPro" id="IPR016130">
    <property type="entry name" value="Tyr_Pase_AS"/>
</dbReference>
<accession>A0ABP5F5D8</accession>
<evidence type="ECO:0000313" key="3">
    <source>
        <dbReference type="EMBL" id="GAA2014481.1"/>
    </source>
</evidence>
<dbReference type="InterPro" id="IPR026893">
    <property type="entry name" value="Tyr/Ser_Pase_IphP-type"/>
</dbReference>
<dbReference type="PROSITE" id="PS00383">
    <property type="entry name" value="TYR_PHOSPHATASE_1"/>
    <property type="match status" value="1"/>
</dbReference>
<proteinExistence type="inferred from homology"/>
<evidence type="ECO:0000259" key="2">
    <source>
        <dbReference type="PROSITE" id="PS50056"/>
    </source>
</evidence>
<feature type="domain" description="Tyrosine specific protein phosphatases" evidence="2">
    <location>
        <begin position="125"/>
        <end position="169"/>
    </location>
</feature>
<dbReference type="PANTHER" id="PTHR31126">
    <property type="entry name" value="TYROSINE-PROTEIN PHOSPHATASE"/>
    <property type="match status" value="1"/>
</dbReference>
<organism evidence="3 4">
    <name type="scientific">Catenulispora yoronensis</name>
    <dbReference type="NCBI Taxonomy" id="450799"/>
    <lineage>
        <taxon>Bacteria</taxon>
        <taxon>Bacillati</taxon>
        <taxon>Actinomycetota</taxon>
        <taxon>Actinomycetes</taxon>
        <taxon>Catenulisporales</taxon>
        <taxon>Catenulisporaceae</taxon>
        <taxon>Catenulispora</taxon>
    </lineage>
</organism>
<protein>
    <submittedName>
        <fullName evidence="3">Tyrosine-protein phosphatase</fullName>
    </submittedName>
</protein>
<comment type="caution">
    <text evidence="3">The sequence shown here is derived from an EMBL/GenBank/DDBJ whole genome shotgun (WGS) entry which is preliminary data.</text>
</comment>
<dbReference type="PROSITE" id="PS50056">
    <property type="entry name" value="TYR_PHOSPHATASE_2"/>
    <property type="match status" value="1"/>
</dbReference>
<dbReference type="InterPro" id="IPR029021">
    <property type="entry name" value="Prot-tyrosine_phosphatase-like"/>
</dbReference>
<comment type="similarity">
    <text evidence="1">Belongs to the protein-tyrosine phosphatase family.</text>
</comment>
<evidence type="ECO:0000256" key="1">
    <source>
        <dbReference type="ARBA" id="ARBA00009580"/>
    </source>
</evidence>
<keyword evidence="4" id="KW-1185">Reference proteome</keyword>
<dbReference type="Proteomes" id="UP001500751">
    <property type="component" value="Unassembled WGS sequence"/>
</dbReference>
<dbReference type="SUPFAM" id="SSF52799">
    <property type="entry name" value="(Phosphotyrosine protein) phosphatases II"/>
    <property type="match status" value="1"/>
</dbReference>
<dbReference type="InterPro" id="IPR000387">
    <property type="entry name" value="Tyr_Pase_dom"/>
</dbReference>
<dbReference type="Pfam" id="PF13350">
    <property type="entry name" value="Y_phosphatase3"/>
    <property type="match status" value="1"/>
</dbReference>
<gene>
    <name evidence="3" type="ORF">GCM10009839_06770</name>
</gene>
<reference evidence="4" key="1">
    <citation type="journal article" date="2019" name="Int. J. Syst. Evol. Microbiol.">
        <title>The Global Catalogue of Microorganisms (GCM) 10K type strain sequencing project: providing services to taxonomists for standard genome sequencing and annotation.</title>
        <authorList>
            <consortium name="The Broad Institute Genomics Platform"/>
            <consortium name="The Broad Institute Genome Sequencing Center for Infectious Disease"/>
            <person name="Wu L."/>
            <person name="Ma J."/>
        </authorList>
    </citation>
    <scope>NUCLEOTIDE SEQUENCE [LARGE SCALE GENOMIC DNA]</scope>
    <source>
        <strain evidence="4">JCM 16014</strain>
    </source>
</reference>